<accession>A0A238Y4I5</accession>
<gene>
    <name evidence="1" type="ORF">SAMN06266787_10856</name>
</gene>
<dbReference type="Proteomes" id="UP000198297">
    <property type="component" value="Unassembled WGS sequence"/>
</dbReference>
<dbReference type="AlphaFoldDB" id="A0A238Y4I5"/>
<proteinExistence type="predicted"/>
<protein>
    <submittedName>
        <fullName evidence="1">Uncharacterized protein</fullName>
    </submittedName>
</protein>
<reference evidence="1 2" key="1">
    <citation type="submission" date="2017-06" db="EMBL/GenBank/DDBJ databases">
        <authorList>
            <person name="Kim H.J."/>
            <person name="Triplett B.A."/>
        </authorList>
    </citation>
    <scope>NUCLEOTIDE SEQUENCE [LARGE SCALE GENOMIC DNA]</scope>
    <source>
        <strain evidence="1 2">DSM 19316</strain>
    </source>
</reference>
<organism evidence="1 2">
    <name type="scientific">Halorubrum ezzemoulense</name>
    <name type="common">Halorubrum chaoviator</name>
    <dbReference type="NCBI Taxonomy" id="337243"/>
    <lineage>
        <taxon>Archaea</taxon>
        <taxon>Methanobacteriati</taxon>
        <taxon>Methanobacteriota</taxon>
        <taxon>Stenosarchaea group</taxon>
        <taxon>Halobacteria</taxon>
        <taxon>Halobacteriales</taxon>
        <taxon>Haloferacaceae</taxon>
        <taxon>Halorubrum</taxon>
    </lineage>
</organism>
<sequence>MLSNGNVDSLGIFRMCFLYLYSCSVTRNNLCYKSNLEFFEETD</sequence>
<evidence type="ECO:0000313" key="2">
    <source>
        <dbReference type="Proteomes" id="UP000198297"/>
    </source>
</evidence>
<evidence type="ECO:0000313" key="1">
    <source>
        <dbReference type="EMBL" id="SNR65892.1"/>
    </source>
</evidence>
<name>A0A238Y4I5_HALEZ</name>
<dbReference type="EMBL" id="FZNK01000008">
    <property type="protein sequence ID" value="SNR65892.1"/>
    <property type="molecule type" value="Genomic_DNA"/>
</dbReference>